<dbReference type="AlphaFoldDB" id="A0A5S6QSS6"/>
<sequence length="115" mass="12467">MFVGQSARSVDLQFIDSCAALLTNSVVSVNSPELKATEVVKMTDTCVCGCKALNECKCDEECKCHADCSSKACRHCKSEAQKECDPSCSCREQTPDHSCPCKQAGECKCSETKKQ</sequence>
<proteinExistence type="predicted"/>
<evidence type="ECO:0000313" key="2">
    <source>
        <dbReference type="WBParaSite" id="TMUE_2000010194.1"/>
    </source>
</evidence>
<dbReference type="Proteomes" id="UP000046395">
    <property type="component" value="Unassembled WGS sequence"/>
</dbReference>
<reference evidence="2" key="1">
    <citation type="submission" date="2019-12" db="UniProtKB">
        <authorList>
            <consortium name="WormBaseParasite"/>
        </authorList>
    </citation>
    <scope>IDENTIFICATION</scope>
</reference>
<organism evidence="1 2">
    <name type="scientific">Trichuris muris</name>
    <name type="common">Mouse whipworm</name>
    <dbReference type="NCBI Taxonomy" id="70415"/>
    <lineage>
        <taxon>Eukaryota</taxon>
        <taxon>Metazoa</taxon>
        <taxon>Ecdysozoa</taxon>
        <taxon>Nematoda</taxon>
        <taxon>Enoplea</taxon>
        <taxon>Dorylaimia</taxon>
        <taxon>Trichinellida</taxon>
        <taxon>Trichuridae</taxon>
        <taxon>Trichuris</taxon>
    </lineage>
</organism>
<keyword evidence="1" id="KW-1185">Reference proteome</keyword>
<protein>
    <submittedName>
        <fullName evidence="2">Metallothionein</fullName>
    </submittedName>
</protein>
<name>A0A5S6QSS6_TRIMR</name>
<dbReference type="WBParaSite" id="TMUE_2000010194.1">
    <property type="protein sequence ID" value="TMUE_2000010194.1"/>
    <property type="gene ID" value="WBGene00300880"/>
</dbReference>
<accession>A0A5S6QSS6</accession>
<evidence type="ECO:0000313" key="1">
    <source>
        <dbReference type="Proteomes" id="UP000046395"/>
    </source>
</evidence>